<comment type="function">
    <text evidence="10">Plays a role in maintenance of chromatin structure during RNA polymerase II transcription elongation thereby repressing transcription initiation from cryptic promoters. Mediates the reassembly of nucleosomes onto the promoters of at least a selected set of genes during repression; the nucleosome reassembly is essential for transcriptional repression.</text>
</comment>
<dbReference type="GO" id="GO:0042393">
    <property type="term" value="F:histone binding"/>
    <property type="evidence" value="ECO:0007669"/>
    <property type="project" value="TreeGrafter"/>
</dbReference>
<dbReference type="Gene3D" id="1.10.3500.10">
    <property type="entry name" value="Tex N-terminal region-like"/>
    <property type="match status" value="1"/>
</dbReference>
<dbReference type="InterPro" id="IPR049540">
    <property type="entry name" value="Spt6-like_S1"/>
</dbReference>
<feature type="compositionally biased region" description="Acidic residues" evidence="13">
    <location>
        <begin position="190"/>
        <end position="206"/>
    </location>
</feature>
<dbReference type="FunFam" id="1.10.10.2740:FF:000002">
    <property type="entry name" value="Transcription elongation factor Spt6"/>
    <property type="match status" value="1"/>
</dbReference>
<dbReference type="CDD" id="cd09918">
    <property type="entry name" value="SH2_Nterm_SPT6_like"/>
    <property type="match status" value="1"/>
</dbReference>
<comment type="similarity">
    <text evidence="3 10">Belongs to the SPT6 family.</text>
</comment>
<feature type="domain" description="SH2" evidence="14">
    <location>
        <begin position="1249"/>
        <end position="1343"/>
    </location>
</feature>
<evidence type="ECO:0000256" key="2">
    <source>
        <dbReference type="ARBA" id="ARBA00004286"/>
    </source>
</evidence>
<dbReference type="InterPro" id="IPR023319">
    <property type="entry name" value="Tex-like_HTH_dom_sf"/>
</dbReference>
<dbReference type="Gene3D" id="1.10.150.850">
    <property type="entry name" value="Spt6, helix-hairpin-helix domain"/>
    <property type="match status" value="1"/>
</dbReference>
<feature type="compositionally biased region" description="Basic and acidic residues" evidence="13">
    <location>
        <begin position="22"/>
        <end position="33"/>
    </location>
</feature>
<proteinExistence type="inferred from homology"/>
<keyword evidence="8 10" id="KW-0539">Nucleus</keyword>
<dbReference type="PANTHER" id="PTHR10145:SF6">
    <property type="entry name" value="TRANSCRIPTION ELONGATION FACTOR SPT6"/>
    <property type="match status" value="1"/>
</dbReference>
<dbReference type="GO" id="GO:0031491">
    <property type="term" value="F:nucleosome binding"/>
    <property type="evidence" value="ECO:0007669"/>
    <property type="project" value="TreeGrafter"/>
</dbReference>
<protein>
    <recommendedName>
        <fullName evidence="4 10">Transcription elongation factor Spt6</fullName>
    </recommendedName>
</protein>
<evidence type="ECO:0000256" key="8">
    <source>
        <dbReference type="ARBA" id="ARBA00023242"/>
    </source>
</evidence>
<dbReference type="InterPro" id="IPR010994">
    <property type="entry name" value="RuvA_2-like"/>
</dbReference>
<dbReference type="GeneID" id="76148929"/>
<dbReference type="InterPro" id="IPR012337">
    <property type="entry name" value="RNaseH-like_sf"/>
</dbReference>
<dbReference type="InterPro" id="IPR035420">
    <property type="entry name" value="Spt6_SH2"/>
</dbReference>
<feature type="region of interest" description="Disordered" evidence="13">
    <location>
        <begin position="1"/>
        <end position="231"/>
    </location>
</feature>
<sequence length="1447" mass="166081">MSDEENEIVNHEAIEENQSGSEGEREDVTRDSVTDSSEEDDDDENEEEIQKVREGFIVDDEDEEVESKKKRRHKKRKRERERQEEDDALDEDDLELLLENSGVKPRGQGNKLKRLKRKTSDEEESLQADASKQGEFSSRQSSAVPDIFADDDDDDDDDVDDADEELEGRFVGNDLNERGTVPRDRSNILDEFEDFIEEDELSDEDEETRKQRQLERQRMKKKGPKIDTSKLSSVDRKSLQELFEVFGDGREYEWALEAQEDEDLGAAGNEDPTSLDEVFEHSELKERMLTEEDNLIRIIDIPERYQKYRSTLAYIDLEGDELELEKQWVADVLLQERAAFKGGFLEQPFKEAVGKVVEFISKKSFEVPFIWANRRDDLLSDADGASVHKLLFEDDLWRIVKLDIEYHSLYEKRLNMENLIRELGVDDDLTMDLKSLNTMVAVQDTQDYINFTYAKEIQNLANKGKDEEQDTEGKTNSRGKKHSKYALYDRIKSNILYDGVEAYGITAKQFGENVQDQSSQGYNVTYRIHATDDSQESPDFVINKLVDDEEALFRDQKTAKDAIRRTFAEEIFHNPKIRHEVRSTFASLASISVAITEKGRNTIDNYSPYADIKYAINRFPSELVRTPDVFLRMLEAEKLGLAVITVEPRQSQEWFQSIFNCLKSDGSSEVSEQWNNEREIVLKMAFKKLCAMVALNTKEDLRRECERLIASEVRASFTSKLDQAPYKPFGYDKGTRPNVLALTFGKGDYDSAVVGVFVKDTGKVQDFFKSETNPIRDLESEEKFTGQLKEFIDKRLKIDKPDVLVISGFNANSKRLYDILKKFVEENHIMANIDELPKDTTPELIDVIWGPDETARLYQNSERAKTDSPDKPQLVRYAIGVAKYIQDPLLEYVSLGDDILSLTFHEHQKLIPIDLVKEALESAFVDLVNVTGVDINVAVRDSYVAQTLQYVAGLGPRKASGLVRNIVNNLNSTLVARSDLIEEGLTTAQVFYNCASFLYIPVDSQIDTLSESVELLDATRIHPEDYVLARKMAADAIEMDPDEFKSNGDSSVIQTLYNEDVFKVNELNLVEYGKELFKEQGVKKFSRLLTIKDELINNYEELRNYFKTLDSVGVFTMLTGETKTSFGRGSVVPITIVKVGKNYRDPSAKIRWAKGVTASMVQANIEEEHIPDNLDLFQGQVVQAVVLDVTYESFTATMSLLKDDIKRASKPRFPKEGGKWNLRAEEEDWKREREKEKAQLAKTRNIQHPLYRNFNYKQAEEFLAPQNLGDCVIRPSSKGPNYLTITWKVGNNLFQHLSVQERTRGKFKEYVVDGKTYSDLDQLIFQHIQAISRKVDEMVHHPKFRAGTMAEVTEWLESYTKANPKNSAYIFCYDHKNPGYFLLLFKVNVDTPIKTWHVRTETDGYALKNFLYTSMTKLCNGFKQVFKTYSTPSNQPAPSTGYGYNGY</sequence>
<dbReference type="Gene3D" id="3.30.505.10">
    <property type="entry name" value="SH2 domain"/>
    <property type="match status" value="2"/>
</dbReference>
<dbReference type="Pfam" id="PF22706">
    <property type="entry name" value="Tex_central_region"/>
    <property type="match status" value="1"/>
</dbReference>
<dbReference type="InterPro" id="IPR036860">
    <property type="entry name" value="SH2_dom_sf"/>
</dbReference>
<dbReference type="Pfam" id="PF14635">
    <property type="entry name" value="HHH_7"/>
    <property type="match status" value="1"/>
</dbReference>
<accession>A0AAD5BIT6</accession>
<dbReference type="FunFam" id="3.30.505.10:FF:000056">
    <property type="entry name" value="Transcription elongation factor Spt6"/>
    <property type="match status" value="1"/>
</dbReference>
<evidence type="ECO:0000256" key="1">
    <source>
        <dbReference type="ARBA" id="ARBA00004123"/>
    </source>
</evidence>
<dbReference type="Pfam" id="PF14641">
    <property type="entry name" value="HTH_44"/>
    <property type="match status" value="1"/>
</dbReference>
<evidence type="ECO:0000256" key="12">
    <source>
        <dbReference type="SAM" id="Coils"/>
    </source>
</evidence>
<dbReference type="InterPro" id="IPR042066">
    <property type="entry name" value="Spt6_death-like"/>
</dbReference>
<dbReference type="InterPro" id="IPR023323">
    <property type="entry name" value="Tex-like_dom_sf"/>
</dbReference>
<dbReference type="Pfam" id="PF21710">
    <property type="entry name" value="Spt6_S1"/>
    <property type="match status" value="1"/>
</dbReference>
<dbReference type="Gene3D" id="1.10.10.650">
    <property type="entry name" value="RuvA domain 2-like"/>
    <property type="match status" value="1"/>
</dbReference>
<evidence type="ECO:0000256" key="5">
    <source>
        <dbReference type="ARBA" id="ARBA00022454"/>
    </source>
</evidence>
<dbReference type="InterPro" id="IPR035018">
    <property type="entry name" value="Spt6_SH2_C"/>
</dbReference>
<dbReference type="SUPFAM" id="SSF47781">
    <property type="entry name" value="RuvA domain 2-like"/>
    <property type="match status" value="1"/>
</dbReference>
<dbReference type="InterPro" id="IPR028088">
    <property type="entry name" value="Spt6_HTH_DNA-bd_dom"/>
</dbReference>
<keyword evidence="5" id="KW-0158">Chromosome</keyword>
<dbReference type="Pfam" id="PF14632">
    <property type="entry name" value="SPT6_acidic"/>
    <property type="match status" value="1"/>
</dbReference>
<dbReference type="Pfam" id="PF14633">
    <property type="entry name" value="SH2_2"/>
    <property type="match status" value="1"/>
</dbReference>
<evidence type="ECO:0000256" key="13">
    <source>
        <dbReference type="SAM" id="MobiDB-lite"/>
    </source>
</evidence>
<dbReference type="Gene3D" id="1.10.10.2740">
    <property type="entry name" value="Spt6, Death-like domain"/>
    <property type="match status" value="1"/>
</dbReference>
<dbReference type="SUPFAM" id="SSF158832">
    <property type="entry name" value="Tex N-terminal region-like"/>
    <property type="match status" value="1"/>
</dbReference>
<dbReference type="PIRSF" id="PIRSF036947">
    <property type="entry name" value="Spt6"/>
    <property type="match status" value="1"/>
</dbReference>
<evidence type="ECO:0000256" key="10">
    <source>
        <dbReference type="PIRNR" id="PIRNR036947"/>
    </source>
</evidence>
<dbReference type="PROSITE" id="PS50001">
    <property type="entry name" value="SH2"/>
    <property type="match status" value="1"/>
</dbReference>
<feature type="compositionally biased region" description="Polar residues" evidence="13">
    <location>
        <begin position="128"/>
        <end position="143"/>
    </location>
</feature>
<dbReference type="InterPro" id="IPR000980">
    <property type="entry name" value="SH2"/>
</dbReference>
<keyword evidence="12" id="KW-0175">Coiled coil</keyword>
<dbReference type="PANTHER" id="PTHR10145">
    <property type="entry name" value="TRANSCRIPTION ELONGATION FACTOR SPT6"/>
    <property type="match status" value="1"/>
</dbReference>
<evidence type="ECO:0000313" key="15">
    <source>
        <dbReference type="EMBL" id="KAI5965077.1"/>
    </source>
</evidence>
<keyword evidence="16" id="KW-1185">Reference proteome</keyword>
<dbReference type="EMBL" id="JAIHNG010000046">
    <property type="protein sequence ID" value="KAI5965077.1"/>
    <property type="molecule type" value="Genomic_DNA"/>
</dbReference>
<dbReference type="InterPro" id="IPR035019">
    <property type="entry name" value="Spt6_SH2_N"/>
</dbReference>
<comment type="caution">
    <text evidence="15">The sequence shown here is derived from an EMBL/GenBank/DDBJ whole genome shotgun (WGS) entry which is preliminary data.</text>
</comment>
<evidence type="ECO:0000313" key="16">
    <source>
        <dbReference type="Proteomes" id="UP001204833"/>
    </source>
</evidence>
<feature type="compositionally biased region" description="Acidic residues" evidence="13">
    <location>
        <begin position="36"/>
        <end position="47"/>
    </location>
</feature>
<evidence type="ECO:0000256" key="4">
    <source>
        <dbReference type="ARBA" id="ARBA00020248"/>
    </source>
</evidence>
<dbReference type="CDD" id="cd09928">
    <property type="entry name" value="SH2_Cterm_SPT6_like"/>
    <property type="match status" value="1"/>
</dbReference>
<comment type="subcellular location">
    <subcellularLocation>
        <location evidence="2">Chromosome</location>
    </subcellularLocation>
    <subcellularLocation>
        <location evidence="1 10">Nucleus</location>
    </subcellularLocation>
</comment>
<dbReference type="GO" id="GO:0008023">
    <property type="term" value="C:transcription elongation factor complex"/>
    <property type="evidence" value="ECO:0007669"/>
    <property type="project" value="TreeGrafter"/>
</dbReference>
<reference evidence="15 16" key="1">
    <citation type="journal article" date="2022" name="DNA Res.">
        <title>Genome analysis of five recently described species of the CUG-Ser clade uncovers Candida theae as a new hybrid lineage with pathogenic potential in the Candida parapsilosis species complex.</title>
        <authorList>
            <person name="Mixao V."/>
            <person name="Del Olmo V."/>
            <person name="Hegedusova E."/>
            <person name="Saus E."/>
            <person name="Pryszcz L."/>
            <person name="Cillingova A."/>
            <person name="Nosek J."/>
            <person name="Gabaldon T."/>
        </authorList>
    </citation>
    <scope>NUCLEOTIDE SEQUENCE [LARGE SCALE GENOMIC DNA]</scope>
    <source>
        <strain evidence="15 16">CBS 12239</strain>
    </source>
</reference>
<dbReference type="Gene3D" id="3.30.420.140">
    <property type="entry name" value="YqgF/RNase H-like domain"/>
    <property type="match status" value="1"/>
</dbReference>
<dbReference type="Pfam" id="PF14639">
    <property type="entry name" value="YqgF"/>
    <property type="match status" value="1"/>
</dbReference>
<dbReference type="InterPro" id="IPR055179">
    <property type="entry name" value="Tex-like_central_region"/>
</dbReference>
<evidence type="ECO:0000256" key="9">
    <source>
        <dbReference type="ARBA" id="ARBA00093389"/>
    </source>
</evidence>
<dbReference type="InterPro" id="IPR032706">
    <property type="entry name" value="Spt6_HHH"/>
</dbReference>
<dbReference type="InterPro" id="IPR037027">
    <property type="entry name" value="YqgF/RNaseH-like_dom_sf"/>
</dbReference>
<evidence type="ECO:0000256" key="6">
    <source>
        <dbReference type="ARBA" id="ARBA00022999"/>
    </source>
</evidence>
<dbReference type="InterPro" id="IPR028231">
    <property type="entry name" value="Spt6_YqgF"/>
</dbReference>
<evidence type="ECO:0000256" key="11">
    <source>
        <dbReference type="PROSITE-ProRule" id="PRU00191"/>
    </source>
</evidence>
<feature type="compositionally biased region" description="Basic and acidic residues" evidence="13">
    <location>
        <begin position="175"/>
        <end position="188"/>
    </location>
</feature>
<dbReference type="InterPro" id="IPR017072">
    <property type="entry name" value="TF_Spt6"/>
</dbReference>
<dbReference type="SUPFAM" id="SSF55550">
    <property type="entry name" value="SH2 domain"/>
    <property type="match status" value="1"/>
</dbReference>
<feature type="compositionally biased region" description="Basic and acidic residues" evidence="13">
    <location>
        <begin position="207"/>
        <end position="217"/>
    </location>
</feature>
<comment type="function">
    <text evidence="9">Histone H3-H4 chaperone that plays a role in maintenance of chromatin structure during RNA polymerase II transcription elongation thereby repressing transcription initiation from cryptic promoters. Mediates the reassembly of nucleosomes onto the promoters of at least a selected set of genes during repression; the nucleosome reassembly is essential for transcriptional repression. Essential for viability.</text>
</comment>
<evidence type="ECO:0000256" key="3">
    <source>
        <dbReference type="ARBA" id="ARBA00009253"/>
    </source>
</evidence>
<feature type="compositionally biased region" description="Acidic residues" evidence="13">
    <location>
        <begin position="148"/>
        <end position="166"/>
    </location>
</feature>
<organism evidence="15 16">
    <name type="scientific">Candida theae</name>
    <dbReference type="NCBI Taxonomy" id="1198502"/>
    <lineage>
        <taxon>Eukaryota</taxon>
        <taxon>Fungi</taxon>
        <taxon>Dikarya</taxon>
        <taxon>Ascomycota</taxon>
        <taxon>Saccharomycotina</taxon>
        <taxon>Pichiomycetes</taxon>
        <taxon>Debaryomycetaceae</taxon>
        <taxon>Candida/Lodderomyces clade</taxon>
        <taxon>Candida</taxon>
    </lineage>
</organism>
<feature type="compositionally biased region" description="Basic residues" evidence="13">
    <location>
        <begin position="68"/>
        <end position="79"/>
    </location>
</feature>
<dbReference type="GO" id="GO:0034728">
    <property type="term" value="P:nucleosome organization"/>
    <property type="evidence" value="ECO:0007669"/>
    <property type="project" value="TreeGrafter"/>
</dbReference>
<feature type="compositionally biased region" description="Acidic residues" evidence="13">
    <location>
        <begin position="84"/>
        <end position="96"/>
    </location>
</feature>
<name>A0AAD5BIT6_9ASCO</name>
<dbReference type="GO" id="GO:0140673">
    <property type="term" value="P:transcription elongation-coupled chromatin remodeling"/>
    <property type="evidence" value="ECO:0007669"/>
    <property type="project" value="InterPro"/>
</dbReference>
<evidence type="ECO:0000259" key="14">
    <source>
        <dbReference type="PROSITE" id="PS50001"/>
    </source>
</evidence>
<feature type="coiled-coil region" evidence="12">
    <location>
        <begin position="1219"/>
        <end position="1246"/>
    </location>
</feature>
<gene>
    <name evidence="15" type="ORF">KGF57_000870</name>
</gene>
<evidence type="ECO:0000256" key="7">
    <source>
        <dbReference type="ARBA" id="ARBA00023163"/>
    </source>
</evidence>
<dbReference type="Proteomes" id="UP001204833">
    <property type="component" value="Unassembled WGS sequence"/>
</dbReference>
<dbReference type="SUPFAM" id="SSF53098">
    <property type="entry name" value="Ribonuclease H-like"/>
    <property type="match status" value="1"/>
</dbReference>
<dbReference type="GO" id="GO:0003677">
    <property type="term" value="F:DNA binding"/>
    <property type="evidence" value="ECO:0007669"/>
    <property type="project" value="InterPro"/>
</dbReference>
<dbReference type="RefSeq" id="XP_051610644.1">
    <property type="nucleotide sequence ID" value="XM_051755384.1"/>
</dbReference>
<keyword evidence="7 10" id="KW-0804">Transcription</keyword>
<dbReference type="GO" id="GO:0005694">
    <property type="term" value="C:chromosome"/>
    <property type="evidence" value="ECO:0007669"/>
    <property type="project" value="UniProtKB-SubCell"/>
</dbReference>
<keyword evidence="6 11" id="KW-0727">SH2 domain</keyword>
<dbReference type="InterPro" id="IPR028083">
    <property type="entry name" value="Spt6_acidic_N_dom"/>
</dbReference>